<dbReference type="GO" id="GO:0003700">
    <property type="term" value="F:DNA-binding transcription factor activity"/>
    <property type="evidence" value="ECO:0007669"/>
    <property type="project" value="InterPro"/>
</dbReference>
<keyword evidence="2" id="KW-0805">Transcription regulation</keyword>
<dbReference type="AlphaFoldDB" id="A0A1H2ML14"/>
<feature type="domain" description="HTH lysR-type" evidence="5">
    <location>
        <begin position="1"/>
        <end position="58"/>
    </location>
</feature>
<accession>A0A1H2ML14</accession>
<dbReference type="Pfam" id="PF00126">
    <property type="entry name" value="HTH_1"/>
    <property type="match status" value="1"/>
</dbReference>
<dbReference type="PANTHER" id="PTHR30346">
    <property type="entry name" value="TRANSCRIPTIONAL DUAL REGULATOR HCAR-RELATED"/>
    <property type="match status" value="1"/>
</dbReference>
<gene>
    <name evidence="6" type="ORF">SAMN04488544_2256</name>
</gene>
<dbReference type="Pfam" id="PF03466">
    <property type="entry name" value="LysR_substrate"/>
    <property type="match status" value="1"/>
</dbReference>
<comment type="similarity">
    <text evidence="1">Belongs to the LysR transcriptional regulatory family.</text>
</comment>
<evidence type="ECO:0000256" key="2">
    <source>
        <dbReference type="ARBA" id="ARBA00023015"/>
    </source>
</evidence>
<evidence type="ECO:0000259" key="5">
    <source>
        <dbReference type="PROSITE" id="PS50931"/>
    </source>
</evidence>
<keyword evidence="3 6" id="KW-0238">DNA-binding</keyword>
<dbReference type="InterPro" id="IPR036390">
    <property type="entry name" value="WH_DNA-bd_sf"/>
</dbReference>
<reference evidence="7" key="1">
    <citation type="submission" date="2016-10" db="EMBL/GenBank/DDBJ databases">
        <authorList>
            <person name="Varghese N."/>
            <person name="Submissions S."/>
        </authorList>
    </citation>
    <scope>NUCLEOTIDE SEQUENCE [LARGE SCALE GENOMIC DNA]</scope>
    <source>
        <strain evidence="7">DSM 21743</strain>
    </source>
</reference>
<dbReference type="InterPro" id="IPR000847">
    <property type="entry name" value="LysR_HTH_N"/>
</dbReference>
<protein>
    <submittedName>
        <fullName evidence="6">DNA-binding transcriptional regulator, LysR family</fullName>
    </submittedName>
</protein>
<dbReference type="STRING" id="546874.SAMN04488544_2256"/>
<dbReference type="InterPro" id="IPR036388">
    <property type="entry name" value="WH-like_DNA-bd_sf"/>
</dbReference>
<organism evidence="6 7">
    <name type="scientific">Microlunatus sagamiharensis</name>
    <dbReference type="NCBI Taxonomy" id="546874"/>
    <lineage>
        <taxon>Bacteria</taxon>
        <taxon>Bacillati</taxon>
        <taxon>Actinomycetota</taxon>
        <taxon>Actinomycetes</taxon>
        <taxon>Propionibacteriales</taxon>
        <taxon>Propionibacteriaceae</taxon>
        <taxon>Microlunatus</taxon>
    </lineage>
</organism>
<dbReference type="Gene3D" id="1.10.10.10">
    <property type="entry name" value="Winged helix-like DNA-binding domain superfamily/Winged helix DNA-binding domain"/>
    <property type="match status" value="1"/>
</dbReference>
<dbReference type="SUPFAM" id="SSF53850">
    <property type="entry name" value="Periplasmic binding protein-like II"/>
    <property type="match status" value="1"/>
</dbReference>
<dbReference type="CDD" id="cd05466">
    <property type="entry name" value="PBP2_LTTR_substrate"/>
    <property type="match status" value="1"/>
</dbReference>
<dbReference type="SUPFAM" id="SSF46785">
    <property type="entry name" value="Winged helix' DNA-binding domain"/>
    <property type="match status" value="1"/>
</dbReference>
<evidence type="ECO:0000256" key="4">
    <source>
        <dbReference type="ARBA" id="ARBA00023163"/>
    </source>
</evidence>
<dbReference type="InterPro" id="IPR005119">
    <property type="entry name" value="LysR_subst-bd"/>
</dbReference>
<keyword evidence="7" id="KW-1185">Reference proteome</keyword>
<proteinExistence type="inferred from homology"/>
<name>A0A1H2ML14_9ACTN</name>
<evidence type="ECO:0000313" key="6">
    <source>
        <dbReference type="EMBL" id="SDU93764.1"/>
    </source>
</evidence>
<dbReference type="GO" id="GO:0032993">
    <property type="term" value="C:protein-DNA complex"/>
    <property type="evidence" value="ECO:0007669"/>
    <property type="project" value="TreeGrafter"/>
</dbReference>
<evidence type="ECO:0000313" key="7">
    <source>
        <dbReference type="Proteomes" id="UP000198825"/>
    </source>
</evidence>
<dbReference type="GO" id="GO:0003677">
    <property type="term" value="F:DNA binding"/>
    <property type="evidence" value="ECO:0007669"/>
    <property type="project" value="UniProtKB-KW"/>
</dbReference>
<dbReference type="Proteomes" id="UP000198825">
    <property type="component" value="Chromosome I"/>
</dbReference>
<dbReference type="PANTHER" id="PTHR30346:SF29">
    <property type="entry name" value="LYSR SUBSTRATE-BINDING"/>
    <property type="match status" value="1"/>
</dbReference>
<keyword evidence="4" id="KW-0804">Transcription</keyword>
<dbReference type="OrthoDB" id="4131546at2"/>
<evidence type="ECO:0000256" key="3">
    <source>
        <dbReference type="ARBA" id="ARBA00023125"/>
    </source>
</evidence>
<dbReference type="PROSITE" id="PS50931">
    <property type="entry name" value="HTH_LYSR"/>
    <property type="match status" value="1"/>
</dbReference>
<dbReference type="RefSeq" id="WP_091074493.1">
    <property type="nucleotide sequence ID" value="NZ_LT629799.1"/>
</dbReference>
<evidence type="ECO:0000256" key="1">
    <source>
        <dbReference type="ARBA" id="ARBA00009437"/>
    </source>
</evidence>
<dbReference type="Gene3D" id="3.40.190.10">
    <property type="entry name" value="Periplasmic binding protein-like II"/>
    <property type="match status" value="2"/>
</dbReference>
<dbReference type="EMBL" id="LT629799">
    <property type="protein sequence ID" value="SDU93764.1"/>
    <property type="molecule type" value="Genomic_DNA"/>
</dbReference>
<sequence length="303" mass="31439">MDVRQLAVLRELGDRGSVTAVAEALFITPSAVSQQLAALQRGVGVPLTRRQGRRLVLTDAGEALAAAAADVAAALSRAEGAVEDFLADPGGLVRVAAFSSAGAAFFPALVRVAAAGGPGVECAERDVAQSAFPALCAEHDVVLAHRLDHSPPWPRTVTVTRLLHEPLDVALPAEHPLAHRSEVTAEEVSREPWVAVHEGFPLLAPLEAIATTSGRSLTMAHRVNELSVVAALVAAGAGVALMPRHTAPAAPGLVLRPLRDLALARHVDALVRPERALRRTVAAVLAALVREAEALTGDGAPAR</sequence>